<evidence type="ECO:0000256" key="4">
    <source>
        <dbReference type="ARBA" id="ARBA00005204"/>
    </source>
</evidence>
<dbReference type="Gene3D" id="3.10.20.810">
    <property type="entry name" value="Phosphoribosyl-AMP cyclohydrolase"/>
    <property type="match status" value="1"/>
</dbReference>
<comment type="pathway">
    <text evidence="4">Amino-acid biosynthesis; L-histidine biosynthesis; L-histidine from 5-phospho-alpha-D-ribose 1-diphosphate: step 2/9.</text>
</comment>
<feature type="domain" description="Phosphoribosyl-AMP cyclohydrolase" evidence="12">
    <location>
        <begin position="25"/>
        <end position="98"/>
    </location>
</feature>
<dbReference type="GO" id="GO:0005737">
    <property type="term" value="C:cytoplasm"/>
    <property type="evidence" value="ECO:0007669"/>
    <property type="project" value="UniProtKB-SubCell"/>
</dbReference>
<keyword evidence="11" id="KW-0862">Zinc</keyword>
<evidence type="ECO:0000256" key="10">
    <source>
        <dbReference type="ARBA" id="ARBA00023102"/>
    </source>
</evidence>
<evidence type="ECO:0000256" key="3">
    <source>
        <dbReference type="ARBA" id="ARBA00005169"/>
    </source>
</evidence>
<dbReference type="PANTHER" id="PTHR42945:SF9">
    <property type="entry name" value="HISTIDINE BIOSYNTHESIS BIFUNCTIONAL PROTEIN HISIE"/>
    <property type="match status" value="1"/>
</dbReference>
<keyword evidence="10 11" id="KW-0368">Histidine biosynthesis</keyword>
<dbReference type="SUPFAM" id="SSF141734">
    <property type="entry name" value="HisI-like"/>
    <property type="match status" value="1"/>
</dbReference>
<dbReference type="HAMAP" id="MF_01021">
    <property type="entry name" value="HisI"/>
    <property type="match status" value="1"/>
</dbReference>
<dbReference type="FunFam" id="3.10.20.810:FF:000001">
    <property type="entry name" value="Histidine biosynthesis bifunctional protein HisIE"/>
    <property type="match status" value="1"/>
</dbReference>
<accession>A0A0R2CA39</accession>
<organism evidence="13 14">
    <name type="scientific">Liquorilactobacillus vini DSM 20605</name>
    <dbReference type="NCBI Taxonomy" id="1133569"/>
    <lineage>
        <taxon>Bacteria</taxon>
        <taxon>Bacillati</taxon>
        <taxon>Bacillota</taxon>
        <taxon>Bacilli</taxon>
        <taxon>Lactobacillales</taxon>
        <taxon>Lactobacillaceae</taxon>
        <taxon>Liquorilactobacillus</taxon>
    </lineage>
</organism>
<dbReference type="Proteomes" id="UP000051576">
    <property type="component" value="Unassembled WGS sequence"/>
</dbReference>
<evidence type="ECO:0000256" key="5">
    <source>
        <dbReference type="ARBA" id="ARBA00007731"/>
    </source>
</evidence>
<gene>
    <name evidence="11" type="primary">hisI</name>
    <name evidence="13" type="ORF">FD21_GL001016</name>
</gene>
<dbReference type="eggNOG" id="COG0139">
    <property type="taxonomic scope" value="Bacteria"/>
</dbReference>
<feature type="binding site" evidence="11">
    <location>
        <position position="96"/>
    </location>
    <ligand>
        <name>Zn(2+)</name>
        <dbReference type="ChEBI" id="CHEBI:29105"/>
        <note>ligand shared between dimeric partners</note>
    </ligand>
</feature>
<keyword evidence="14" id="KW-1185">Reference proteome</keyword>
<comment type="caution">
    <text evidence="13">The sequence shown here is derived from an EMBL/GenBank/DDBJ whole genome shotgun (WGS) entry which is preliminary data.</text>
</comment>
<dbReference type="STRING" id="1133569.FD21_GL001016"/>
<feature type="binding site" evidence="11">
    <location>
        <position position="73"/>
    </location>
    <ligand>
        <name>Zn(2+)</name>
        <dbReference type="ChEBI" id="CHEBI:29105"/>
        <note>ligand shared between dimeric partners</note>
    </ligand>
</feature>
<evidence type="ECO:0000256" key="11">
    <source>
        <dbReference type="HAMAP-Rule" id="MF_01021"/>
    </source>
</evidence>
<evidence type="ECO:0000256" key="8">
    <source>
        <dbReference type="ARBA" id="ARBA00022605"/>
    </source>
</evidence>
<comment type="cofactor">
    <cofactor evidence="11">
        <name>Mg(2+)</name>
        <dbReference type="ChEBI" id="CHEBI:18420"/>
    </cofactor>
    <text evidence="11">Binds 1 Mg(2+) ion per subunit.</text>
</comment>
<dbReference type="Pfam" id="PF01502">
    <property type="entry name" value="PRA-CH"/>
    <property type="match status" value="1"/>
</dbReference>
<dbReference type="EMBL" id="AYYX01000028">
    <property type="protein sequence ID" value="KRM88584.1"/>
    <property type="molecule type" value="Genomic_DNA"/>
</dbReference>
<dbReference type="GO" id="GO:0000105">
    <property type="term" value="P:L-histidine biosynthetic process"/>
    <property type="evidence" value="ECO:0007669"/>
    <property type="project" value="UniProtKB-UniRule"/>
</dbReference>
<feature type="binding site" evidence="11">
    <location>
        <position position="89"/>
    </location>
    <ligand>
        <name>Zn(2+)</name>
        <dbReference type="ChEBI" id="CHEBI:29105"/>
        <note>ligand shared between dimeric partners</note>
    </ligand>
</feature>
<evidence type="ECO:0000256" key="9">
    <source>
        <dbReference type="ARBA" id="ARBA00022801"/>
    </source>
</evidence>
<comment type="cofactor">
    <cofactor evidence="11">
        <name>Zn(2+)</name>
        <dbReference type="ChEBI" id="CHEBI:29105"/>
    </cofactor>
    <text evidence="11">Binds 1 zinc ion per subunit.</text>
</comment>
<evidence type="ECO:0000256" key="7">
    <source>
        <dbReference type="ARBA" id="ARBA00022490"/>
    </source>
</evidence>
<dbReference type="GO" id="GO:0000287">
    <property type="term" value="F:magnesium ion binding"/>
    <property type="evidence" value="ECO:0007669"/>
    <property type="project" value="UniProtKB-UniRule"/>
</dbReference>
<evidence type="ECO:0000256" key="6">
    <source>
        <dbReference type="ARBA" id="ARBA00008299"/>
    </source>
</evidence>
<dbReference type="OrthoDB" id="9795769at2"/>
<proteinExistence type="inferred from homology"/>
<comment type="similarity">
    <text evidence="5">In the C-terminal section; belongs to the PRA-PH family.</text>
</comment>
<dbReference type="AlphaFoldDB" id="A0A0R2CA39"/>
<name>A0A0R2CA39_9LACO</name>
<comment type="subcellular location">
    <subcellularLocation>
        <location evidence="11">Cytoplasm</location>
    </subcellularLocation>
</comment>
<sequence length="102" mass="11629">MLTPDFSKGLLTTVVVDQATNEVLMVAWMNQESFQKTLMTKQTWFWSRSRETLWHKGETSGNMQQVTAMYLDCDQDTLLIKVIPAGPACHTGHRSCFFNQIG</sequence>
<comment type="similarity">
    <text evidence="6">In the N-terminal section; belongs to the PRA-CH family.</text>
</comment>
<keyword evidence="7 11" id="KW-0963">Cytoplasm</keyword>
<comment type="function">
    <text evidence="11">Catalyzes the hydrolysis of the adenine ring of phosphoribosyl-AMP.</text>
</comment>
<feature type="binding site" evidence="11">
    <location>
        <position position="72"/>
    </location>
    <ligand>
        <name>Mg(2+)</name>
        <dbReference type="ChEBI" id="CHEBI:18420"/>
    </ligand>
</feature>
<keyword evidence="11" id="KW-0479">Metal-binding</keyword>
<comment type="catalytic activity">
    <reaction evidence="1 11">
        <text>1-(5-phospho-beta-D-ribosyl)-5'-AMP + H2O = 1-(5-phospho-beta-D-ribosyl)-5-[(5-phospho-beta-D-ribosylamino)methylideneamino]imidazole-4-carboxamide</text>
        <dbReference type="Rhea" id="RHEA:20049"/>
        <dbReference type="ChEBI" id="CHEBI:15377"/>
        <dbReference type="ChEBI" id="CHEBI:58435"/>
        <dbReference type="ChEBI" id="CHEBI:59457"/>
        <dbReference type="EC" id="3.5.4.19"/>
    </reaction>
</comment>
<dbReference type="PANTHER" id="PTHR42945">
    <property type="entry name" value="HISTIDINE BIOSYNTHESIS BIFUNCTIONAL PROTEIN"/>
    <property type="match status" value="1"/>
</dbReference>
<dbReference type="GO" id="GO:0004635">
    <property type="term" value="F:phosphoribosyl-AMP cyclohydrolase activity"/>
    <property type="evidence" value="ECO:0007669"/>
    <property type="project" value="UniProtKB-UniRule"/>
</dbReference>
<dbReference type="InterPro" id="IPR038019">
    <property type="entry name" value="PRib_AMP_CycHydrolase_sf"/>
</dbReference>
<keyword evidence="9 11" id="KW-0378">Hydrolase</keyword>
<dbReference type="EC" id="3.5.4.19" evidence="11"/>
<evidence type="ECO:0000256" key="1">
    <source>
        <dbReference type="ARBA" id="ARBA00000024"/>
    </source>
</evidence>
<keyword evidence="8 11" id="KW-0028">Amino-acid biosynthesis</keyword>
<evidence type="ECO:0000256" key="2">
    <source>
        <dbReference type="ARBA" id="ARBA00001460"/>
    </source>
</evidence>
<evidence type="ECO:0000259" key="12">
    <source>
        <dbReference type="Pfam" id="PF01502"/>
    </source>
</evidence>
<comment type="similarity">
    <text evidence="11">Belongs to the PRA-CH family.</text>
</comment>
<evidence type="ECO:0000313" key="13">
    <source>
        <dbReference type="EMBL" id="KRM88584.1"/>
    </source>
</evidence>
<dbReference type="InterPro" id="IPR026660">
    <property type="entry name" value="PRA-CH"/>
</dbReference>
<keyword evidence="11" id="KW-0460">Magnesium</keyword>
<comment type="subunit">
    <text evidence="11">Homodimer.</text>
</comment>
<dbReference type="RefSeq" id="WP_010579788.1">
    <property type="nucleotide sequence ID" value="NZ_AHYZ01000036.1"/>
</dbReference>
<feature type="binding site" evidence="11">
    <location>
        <position position="74"/>
    </location>
    <ligand>
        <name>Mg(2+)</name>
        <dbReference type="ChEBI" id="CHEBI:18420"/>
    </ligand>
</feature>
<dbReference type="NCBIfam" id="NF000768">
    <property type="entry name" value="PRK00051.1"/>
    <property type="match status" value="1"/>
</dbReference>
<feature type="binding site" evidence="11">
    <location>
        <position position="76"/>
    </location>
    <ligand>
        <name>Mg(2+)</name>
        <dbReference type="ChEBI" id="CHEBI:18420"/>
    </ligand>
</feature>
<dbReference type="GO" id="GO:0008270">
    <property type="term" value="F:zinc ion binding"/>
    <property type="evidence" value="ECO:0007669"/>
    <property type="project" value="UniProtKB-UniRule"/>
</dbReference>
<dbReference type="PATRIC" id="fig|1133569.4.peg.1144"/>
<dbReference type="UniPathway" id="UPA00031">
    <property type="reaction ID" value="UER00008"/>
</dbReference>
<comment type="catalytic activity">
    <reaction evidence="2">
        <text>1-(5-phospho-beta-D-ribosyl)-ATP + H2O = 1-(5-phospho-beta-D-ribosyl)-5'-AMP + diphosphate + H(+)</text>
        <dbReference type="Rhea" id="RHEA:22828"/>
        <dbReference type="ChEBI" id="CHEBI:15377"/>
        <dbReference type="ChEBI" id="CHEBI:15378"/>
        <dbReference type="ChEBI" id="CHEBI:33019"/>
        <dbReference type="ChEBI" id="CHEBI:59457"/>
        <dbReference type="ChEBI" id="CHEBI:73183"/>
        <dbReference type="EC" id="3.6.1.31"/>
    </reaction>
</comment>
<comment type="pathway">
    <text evidence="3 11">Amino-acid biosynthesis; L-histidine biosynthesis; L-histidine from 5-phospho-alpha-D-ribose 1-diphosphate: step 3/9.</text>
</comment>
<reference evidence="13 14" key="1">
    <citation type="journal article" date="2015" name="Genome Announc.">
        <title>Expanding the biotechnology potential of lactobacilli through comparative genomics of 213 strains and associated genera.</title>
        <authorList>
            <person name="Sun Z."/>
            <person name="Harris H.M."/>
            <person name="McCann A."/>
            <person name="Guo C."/>
            <person name="Argimon S."/>
            <person name="Zhang W."/>
            <person name="Yang X."/>
            <person name="Jeffery I.B."/>
            <person name="Cooney J.C."/>
            <person name="Kagawa T.F."/>
            <person name="Liu W."/>
            <person name="Song Y."/>
            <person name="Salvetti E."/>
            <person name="Wrobel A."/>
            <person name="Rasinkangas P."/>
            <person name="Parkhill J."/>
            <person name="Rea M.C."/>
            <person name="O'Sullivan O."/>
            <person name="Ritari J."/>
            <person name="Douillard F.P."/>
            <person name="Paul Ross R."/>
            <person name="Yang R."/>
            <person name="Briner A.E."/>
            <person name="Felis G.E."/>
            <person name="de Vos W.M."/>
            <person name="Barrangou R."/>
            <person name="Klaenhammer T.R."/>
            <person name="Caufield P.W."/>
            <person name="Cui Y."/>
            <person name="Zhang H."/>
            <person name="O'Toole P.W."/>
        </authorList>
    </citation>
    <scope>NUCLEOTIDE SEQUENCE [LARGE SCALE GENOMIC DNA]</scope>
    <source>
        <strain evidence="13 14">DSM 20605</strain>
    </source>
</reference>
<dbReference type="InterPro" id="IPR002496">
    <property type="entry name" value="PRib_AMP_CycHydrolase_dom"/>
</dbReference>
<evidence type="ECO:0000313" key="14">
    <source>
        <dbReference type="Proteomes" id="UP000051576"/>
    </source>
</evidence>
<protein>
    <recommendedName>
        <fullName evidence="11">Phosphoribosyl-AMP cyclohydrolase</fullName>
        <shortName evidence="11">PRA-CH</shortName>
        <ecNumber evidence="11">3.5.4.19</ecNumber>
    </recommendedName>
</protein>
<dbReference type="GO" id="GO:0004636">
    <property type="term" value="F:phosphoribosyl-ATP diphosphatase activity"/>
    <property type="evidence" value="ECO:0007669"/>
    <property type="project" value="UniProtKB-EC"/>
</dbReference>